<sequence>MTRQNAAVLTSFREQGCDCSDSQRRAARLINLLHPPYKALKPLEAPADLEPALKRTLKNPKPAQGGLKPAQVRSRVIHDTAMGGATRKYNSAIAMHSAENRVLTVVKPGQFVNGLDGKHETGPENDGRHTVNVGRHTRPVPLALAPAGDARRMAGCPQPTSASSSPAAARARGTAQAACPCGASAPMRIRLLERPAALDAFHLLAAPAAGVSTRASKCNGGTRTNHRPCLSANALVCSIRRRERRALGGLSGGTKKENEPTATAVACPTTTGAAGYTNMSRRRRQHSEKEAKRRRTLRALLLHRGEDDTPRALGRRARGAAPRPLDRSRRSVSRSSTRSTASGRGRGRAGAADRPSAARAGGVRARAGGRGRGVPRGGRGGRVCRVRGGGVAVARVGLVAPGGTADRGGKHSEEEREKWIYSHVQVTICAAANKRQKEPATHLSTVLVATRLLVRVRALRVAHRVHTTSARALRIVVRERMRERRPRSPSRSRCLSRSYPNRSRWLYAAYTPRTPARGHGHGRAARTRAVRCLRSASAPRARGGRRPPRRRAGTPPARPRRACRRTRRARGKMRLRQEVATAARRAMESSRARSAAAVRSSGVRRSARVAAGRRASGQASGRAVRRPSRQASGRASRPSNGQAVGQASRQAGG</sequence>
<dbReference type="EMBL" id="JARJCW010000027">
    <property type="protein sequence ID" value="KAJ7210710.1"/>
    <property type="molecule type" value="Genomic_DNA"/>
</dbReference>
<feature type="compositionally biased region" description="Basic residues" evidence="1">
    <location>
        <begin position="280"/>
        <end position="297"/>
    </location>
</feature>
<comment type="caution">
    <text evidence="2">The sequence shown here is derived from an EMBL/GenBank/DDBJ whole genome shotgun (WGS) entry which is preliminary data.</text>
</comment>
<evidence type="ECO:0000313" key="2">
    <source>
        <dbReference type="EMBL" id="KAJ7210710.1"/>
    </source>
</evidence>
<feature type="compositionally biased region" description="Gly residues" evidence="1">
    <location>
        <begin position="368"/>
        <end position="383"/>
    </location>
</feature>
<feature type="region of interest" description="Disordered" evidence="1">
    <location>
        <begin position="248"/>
        <end position="383"/>
    </location>
</feature>
<protein>
    <submittedName>
        <fullName evidence="2">Uncharacterized protein</fullName>
    </submittedName>
</protein>
<evidence type="ECO:0000313" key="3">
    <source>
        <dbReference type="Proteomes" id="UP001219525"/>
    </source>
</evidence>
<organism evidence="2 3">
    <name type="scientific">Mycena pura</name>
    <dbReference type="NCBI Taxonomy" id="153505"/>
    <lineage>
        <taxon>Eukaryota</taxon>
        <taxon>Fungi</taxon>
        <taxon>Dikarya</taxon>
        <taxon>Basidiomycota</taxon>
        <taxon>Agaricomycotina</taxon>
        <taxon>Agaricomycetes</taxon>
        <taxon>Agaricomycetidae</taxon>
        <taxon>Agaricales</taxon>
        <taxon>Marasmiineae</taxon>
        <taxon>Mycenaceae</taxon>
        <taxon>Mycena</taxon>
    </lineage>
</organism>
<feature type="compositionally biased region" description="Low complexity" evidence="1">
    <location>
        <begin position="592"/>
        <end position="622"/>
    </location>
</feature>
<feature type="compositionally biased region" description="Low complexity" evidence="1">
    <location>
        <begin position="260"/>
        <end position="275"/>
    </location>
</feature>
<feature type="region of interest" description="Disordered" evidence="1">
    <location>
        <begin position="114"/>
        <end position="134"/>
    </location>
</feature>
<gene>
    <name evidence="2" type="ORF">GGX14DRAFT_624781</name>
</gene>
<feature type="compositionally biased region" description="Low complexity" evidence="1">
    <location>
        <begin position="333"/>
        <end position="366"/>
    </location>
</feature>
<name>A0AAD6VER3_9AGAR</name>
<dbReference type="Proteomes" id="UP001219525">
    <property type="component" value="Unassembled WGS sequence"/>
</dbReference>
<feature type="compositionally biased region" description="Polar residues" evidence="1">
    <location>
        <begin position="629"/>
        <end position="653"/>
    </location>
</feature>
<dbReference type="AlphaFoldDB" id="A0AAD6VER3"/>
<feature type="compositionally biased region" description="Basic residues" evidence="1">
    <location>
        <begin position="542"/>
        <end position="574"/>
    </location>
</feature>
<feature type="compositionally biased region" description="Basic and acidic residues" evidence="1">
    <location>
        <begin position="116"/>
        <end position="129"/>
    </location>
</feature>
<feature type="compositionally biased region" description="Basic residues" evidence="1">
    <location>
        <begin position="516"/>
        <end position="531"/>
    </location>
</feature>
<feature type="region of interest" description="Disordered" evidence="1">
    <location>
        <begin position="513"/>
        <end position="653"/>
    </location>
</feature>
<accession>A0AAD6VER3</accession>
<keyword evidence="3" id="KW-1185">Reference proteome</keyword>
<proteinExistence type="predicted"/>
<evidence type="ECO:0000256" key="1">
    <source>
        <dbReference type="SAM" id="MobiDB-lite"/>
    </source>
</evidence>
<reference evidence="2" key="1">
    <citation type="submission" date="2023-03" db="EMBL/GenBank/DDBJ databases">
        <title>Massive genome expansion in bonnet fungi (Mycena s.s.) driven by repeated elements and novel gene families across ecological guilds.</title>
        <authorList>
            <consortium name="Lawrence Berkeley National Laboratory"/>
            <person name="Harder C.B."/>
            <person name="Miyauchi S."/>
            <person name="Viragh M."/>
            <person name="Kuo A."/>
            <person name="Thoen E."/>
            <person name="Andreopoulos B."/>
            <person name="Lu D."/>
            <person name="Skrede I."/>
            <person name="Drula E."/>
            <person name="Henrissat B."/>
            <person name="Morin E."/>
            <person name="Kohler A."/>
            <person name="Barry K."/>
            <person name="LaButti K."/>
            <person name="Morin E."/>
            <person name="Salamov A."/>
            <person name="Lipzen A."/>
            <person name="Mereny Z."/>
            <person name="Hegedus B."/>
            <person name="Baldrian P."/>
            <person name="Stursova M."/>
            <person name="Weitz H."/>
            <person name="Taylor A."/>
            <person name="Grigoriev I.V."/>
            <person name="Nagy L.G."/>
            <person name="Martin F."/>
            <person name="Kauserud H."/>
        </authorList>
    </citation>
    <scope>NUCLEOTIDE SEQUENCE</scope>
    <source>
        <strain evidence="2">9144</strain>
    </source>
</reference>